<keyword evidence="6 8" id="KW-0482">Metalloprotease</keyword>
<feature type="binding site" evidence="8">
    <location>
        <position position="339"/>
    </location>
    <ligand>
        <name>Zn(2+)</name>
        <dbReference type="ChEBI" id="CHEBI:29105"/>
        <note>catalytic</note>
    </ligand>
</feature>
<dbReference type="SUPFAM" id="SSF55486">
    <property type="entry name" value="Metalloproteases ('zincins'), catalytic domain"/>
    <property type="match status" value="1"/>
</dbReference>
<protein>
    <recommendedName>
        <fullName evidence="12">Leishmanolysin-like peptidase</fullName>
    </recommendedName>
</protein>
<dbReference type="GO" id="GO:0046872">
    <property type="term" value="F:metal ion binding"/>
    <property type="evidence" value="ECO:0007669"/>
    <property type="project" value="UniProtKB-KW"/>
</dbReference>
<evidence type="ECO:0000313" key="11">
    <source>
        <dbReference type="Proteomes" id="UP001530377"/>
    </source>
</evidence>
<comment type="cofactor">
    <cofactor evidence="8">
        <name>Zn(2+)</name>
        <dbReference type="ChEBI" id="CHEBI:29105"/>
    </cofactor>
    <text evidence="8">Binds 1 zinc ion per subunit.</text>
</comment>
<dbReference type="InterPro" id="IPR001577">
    <property type="entry name" value="Peptidase_M8"/>
</dbReference>
<keyword evidence="11" id="KW-1185">Reference proteome</keyword>
<dbReference type="EMBL" id="JALLPB020000004">
    <property type="protein sequence ID" value="KAL3827389.1"/>
    <property type="molecule type" value="Genomic_DNA"/>
</dbReference>
<keyword evidence="5 8" id="KW-0862">Zinc</keyword>
<dbReference type="GO" id="GO:0006508">
    <property type="term" value="P:proteolysis"/>
    <property type="evidence" value="ECO:0007669"/>
    <property type="project" value="UniProtKB-KW"/>
</dbReference>
<evidence type="ECO:0000256" key="9">
    <source>
        <dbReference type="SAM" id="MobiDB-lite"/>
    </source>
</evidence>
<proteinExistence type="inferred from homology"/>
<keyword evidence="4" id="KW-0378">Hydrolase</keyword>
<dbReference type="PANTHER" id="PTHR10942">
    <property type="entry name" value="LEISHMANOLYSIN-LIKE PEPTIDASE"/>
    <property type="match status" value="1"/>
</dbReference>
<accession>A0ABD3SRZ0</accession>
<dbReference type="Gene3D" id="3.90.132.10">
    <property type="entry name" value="Leishmanolysin , domain 2"/>
    <property type="match status" value="1"/>
</dbReference>
<feature type="binding site" evidence="8">
    <location>
        <position position="235"/>
    </location>
    <ligand>
        <name>Zn(2+)</name>
        <dbReference type="ChEBI" id="CHEBI:29105"/>
        <note>catalytic</note>
    </ligand>
</feature>
<comment type="caution">
    <text evidence="10">The sequence shown here is derived from an EMBL/GenBank/DDBJ whole genome shotgun (WGS) entry which is preliminary data.</text>
</comment>
<sequence length="668" mass="73991">MSERVDYAGRHPFERRRDNENERRRTTTAYADNDPASAYRPMRVQFDTHLLDALVTSHPSHVSYVRNVLLPSLRNFWSETLSVVPATSIEVPLSGDWARCAREVKETSGFNLDDYLQVSEMDAARSSIVTNVGDDGNVQYDTYGNGLIYDDVDLVVIVIPVEGTSMCPESEITSDSESGNGTLQTLAFSTNCQHDQFDRPTVGYTGICFGQLDPTDRSIKTHKRRLLTVAHEMVHILGMNSYEYPYYYSHATGMPRTARDEWNRPPEVEALCVDGTRRLVPLASADTVAERTNANGYIAYEIVTETVRNVVRNQFDCRRLEGARLENQPTGDGDCFGSHWDHRLFDNEFMTSVYTGSTQYVTALTLALLEDSGWYLPNYKVAQNSPFGLGAGCAFIEESCIQGGEVPDWAEGTFCNSGGSIGCTSDKELVAYCNLAKWNDNLPSNYQYFEDPTVGGGLQQLDFCPAYATIFRFEVNGEYRILDCTDSSLNDVWVDQGNEEIFGENSRCIQHASGSRPLCLEIACGDYGEDAGKLVLAVGGERRMRCSYAGEVLRLPSGTEVICPSFAQTCPESICPANCAGRGECDFSLSPPQCECFDRNDESPLCTSSPWSFAPTISPAPTESFRPSATPTISPRPTEIVSSGGDLRYHSFSSRGIVVLLFSATWIY</sequence>
<reference evidence="10 11" key="1">
    <citation type="submission" date="2024-10" db="EMBL/GenBank/DDBJ databases">
        <title>Updated reference genomes for cyclostephanoid diatoms.</title>
        <authorList>
            <person name="Roberts W.R."/>
            <person name="Alverson A.J."/>
        </authorList>
    </citation>
    <scope>NUCLEOTIDE SEQUENCE [LARGE SCALE GENOMIC DNA]</scope>
    <source>
        <strain evidence="10 11">AJA228-03</strain>
    </source>
</reference>
<feature type="region of interest" description="Disordered" evidence="9">
    <location>
        <begin position="1"/>
        <end position="34"/>
    </location>
</feature>
<feature type="active site" evidence="7">
    <location>
        <position position="232"/>
    </location>
</feature>
<evidence type="ECO:0000256" key="4">
    <source>
        <dbReference type="ARBA" id="ARBA00022801"/>
    </source>
</evidence>
<feature type="binding site" evidence="8">
    <location>
        <position position="231"/>
    </location>
    <ligand>
        <name>Zn(2+)</name>
        <dbReference type="ChEBI" id="CHEBI:29105"/>
        <note>catalytic</note>
    </ligand>
</feature>
<dbReference type="AlphaFoldDB" id="A0ABD3SRZ0"/>
<evidence type="ECO:0008006" key="12">
    <source>
        <dbReference type="Google" id="ProtNLM"/>
    </source>
</evidence>
<keyword evidence="3 8" id="KW-0479">Metal-binding</keyword>
<dbReference type="GO" id="GO:0008237">
    <property type="term" value="F:metallopeptidase activity"/>
    <property type="evidence" value="ECO:0007669"/>
    <property type="project" value="UniProtKB-KW"/>
</dbReference>
<name>A0ABD3SRZ0_9STRA</name>
<dbReference type="Pfam" id="PF01457">
    <property type="entry name" value="Peptidase_M8"/>
    <property type="match status" value="1"/>
</dbReference>
<dbReference type="Gene3D" id="3.10.170.20">
    <property type="match status" value="1"/>
</dbReference>
<evidence type="ECO:0000256" key="2">
    <source>
        <dbReference type="ARBA" id="ARBA00022670"/>
    </source>
</evidence>
<gene>
    <name evidence="10" type="ORF">ACHAXA_003123</name>
</gene>
<dbReference type="FunFam" id="3.90.132.10:FF:000001">
    <property type="entry name" value="leishmanolysin-like peptidase isoform X2"/>
    <property type="match status" value="1"/>
</dbReference>
<dbReference type="Proteomes" id="UP001530377">
    <property type="component" value="Unassembled WGS sequence"/>
</dbReference>
<keyword evidence="2" id="KW-0645">Protease</keyword>
<evidence type="ECO:0000256" key="1">
    <source>
        <dbReference type="ARBA" id="ARBA00005860"/>
    </source>
</evidence>
<evidence type="ECO:0000256" key="8">
    <source>
        <dbReference type="PIRSR" id="PIRSR601577-2"/>
    </source>
</evidence>
<organism evidence="10 11">
    <name type="scientific">Cyclostephanos tholiformis</name>
    <dbReference type="NCBI Taxonomy" id="382380"/>
    <lineage>
        <taxon>Eukaryota</taxon>
        <taxon>Sar</taxon>
        <taxon>Stramenopiles</taxon>
        <taxon>Ochrophyta</taxon>
        <taxon>Bacillariophyta</taxon>
        <taxon>Coscinodiscophyceae</taxon>
        <taxon>Thalassiosirophycidae</taxon>
        <taxon>Stephanodiscales</taxon>
        <taxon>Stephanodiscaceae</taxon>
        <taxon>Cyclostephanos</taxon>
    </lineage>
</organism>
<evidence type="ECO:0000256" key="3">
    <source>
        <dbReference type="ARBA" id="ARBA00022723"/>
    </source>
</evidence>
<evidence type="ECO:0000256" key="6">
    <source>
        <dbReference type="ARBA" id="ARBA00023049"/>
    </source>
</evidence>
<dbReference type="PANTHER" id="PTHR10942:SF0">
    <property type="entry name" value="LEISHMANOLYSIN-LIKE PEPTIDASE"/>
    <property type="match status" value="1"/>
</dbReference>
<evidence type="ECO:0000256" key="7">
    <source>
        <dbReference type="PIRSR" id="PIRSR601577-1"/>
    </source>
</evidence>
<evidence type="ECO:0000313" key="10">
    <source>
        <dbReference type="EMBL" id="KAL3827389.1"/>
    </source>
</evidence>
<comment type="similarity">
    <text evidence="1">Belongs to the peptidase M8 family.</text>
</comment>
<evidence type="ECO:0000256" key="5">
    <source>
        <dbReference type="ARBA" id="ARBA00022833"/>
    </source>
</evidence>
<feature type="compositionally biased region" description="Basic and acidic residues" evidence="9">
    <location>
        <begin position="1"/>
        <end position="25"/>
    </location>
</feature>
<dbReference type="Gene3D" id="2.10.55.10">
    <property type="entry name" value="Leishmanolysin domain 3"/>
    <property type="match status" value="1"/>
</dbReference>